<dbReference type="Proteomes" id="UP000789738">
    <property type="component" value="Unassembled WGS sequence"/>
</dbReference>
<evidence type="ECO:0000313" key="2">
    <source>
        <dbReference type="EMBL" id="CAI3563401.1"/>
    </source>
</evidence>
<evidence type="ECO:0000313" key="3">
    <source>
        <dbReference type="EMBL" id="VCT85666.1"/>
    </source>
</evidence>
<dbReference type="GeneID" id="68878780"/>
<name>A0A650MGA2_9CLOT</name>
<proteinExistence type="predicted"/>
<sequence>MKVDINKENYLLVTYWGSDREEFCDGTTMKREFDIYADNVLITEESLDEDRQYSLFDRCYLFIPKEIIKEKSIIRIEFKSKEYSKVAGRVFCVRIISKKL</sequence>
<evidence type="ECO:0000313" key="1">
    <source>
        <dbReference type="EMBL" id="CAG9705117.1"/>
    </source>
</evidence>
<reference evidence="2" key="3">
    <citation type="submission" date="2022-10" db="EMBL/GenBank/DDBJ databases">
        <authorList>
            <person name="Aires J."/>
            <person name="Mesa V."/>
        </authorList>
    </citation>
    <scope>NUCLEOTIDE SEQUENCE</scope>
    <source>
        <strain evidence="2">Clostridium neonatale JD116</strain>
    </source>
</reference>
<dbReference type="EMBL" id="CAKJVE010000004">
    <property type="protein sequence ID" value="CAG9705117.1"/>
    <property type="molecule type" value="Genomic_DNA"/>
</dbReference>
<reference evidence="3 4" key="1">
    <citation type="submission" date="2018-06" db="EMBL/GenBank/DDBJ databases">
        <authorList>
            <consortium name="IHU Genomes"/>
        </authorList>
    </citation>
    <scope>NUCLEOTIDE SEQUENCE [LARGE SCALE GENOMIC DNA]</scope>
    <source>
        <strain evidence="3 4">NEC25</strain>
    </source>
</reference>
<protein>
    <submittedName>
        <fullName evidence="3">Uncharacterized protein</fullName>
    </submittedName>
</protein>
<dbReference type="Proteomes" id="UP001189143">
    <property type="component" value="Unassembled WGS sequence"/>
</dbReference>
<dbReference type="EMBL" id="CAMTCP010000111">
    <property type="protein sequence ID" value="CAI3563401.1"/>
    <property type="molecule type" value="Genomic_DNA"/>
</dbReference>
<reference evidence="1" key="2">
    <citation type="submission" date="2021-10" db="EMBL/GenBank/DDBJ databases">
        <authorList>
            <person name="Mesa V."/>
        </authorList>
    </citation>
    <scope>NUCLEOTIDE SEQUENCE</scope>
    <source>
        <strain evidence="1">CC3_PB</strain>
    </source>
</reference>
<dbReference type="EMBL" id="UWJD01000002">
    <property type="protein sequence ID" value="VCT85666.1"/>
    <property type="molecule type" value="Genomic_DNA"/>
</dbReference>
<accession>A0A650MGA2</accession>
<organism evidence="3 4">
    <name type="scientific">Clostridium neonatale</name>
    <dbReference type="NCBI Taxonomy" id="137838"/>
    <lineage>
        <taxon>Bacteria</taxon>
        <taxon>Bacillati</taxon>
        <taxon>Bacillota</taxon>
        <taxon>Clostridia</taxon>
        <taxon>Eubacteriales</taxon>
        <taxon>Clostridiaceae</taxon>
        <taxon>Clostridium</taxon>
    </lineage>
</organism>
<evidence type="ECO:0000313" key="4">
    <source>
        <dbReference type="Proteomes" id="UP000431451"/>
    </source>
</evidence>
<dbReference type="AlphaFoldDB" id="A0A650MGA2"/>
<dbReference type="RefSeq" id="WP_159116796.1">
    <property type="nucleotide sequence ID" value="NZ_CAKJVD010000027.1"/>
</dbReference>
<dbReference type="Proteomes" id="UP000431451">
    <property type="component" value="Unassembled WGS sequence"/>
</dbReference>
<gene>
    <name evidence="2" type="ORF">CNEO2_10169</name>
    <name evidence="1" type="ORF">CNEO_41623</name>
    <name evidence="3" type="ORF">CNEONATNEC25_03269</name>
</gene>